<comment type="caution">
    <text evidence="4">The sequence shown here is derived from an EMBL/GenBank/DDBJ whole genome shotgun (WGS) entry which is preliminary data.</text>
</comment>
<keyword evidence="1" id="KW-0998">Cell outer membrane</keyword>
<dbReference type="PANTHER" id="PTHR34978">
    <property type="entry name" value="POSSIBLE SENSOR-TRANSDUCER PROTEIN BLAR"/>
    <property type="match status" value="1"/>
</dbReference>
<accession>A0A161LVE3</accession>
<dbReference type="OrthoDB" id="9814002at2"/>
<dbReference type="CDD" id="cd07341">
    <property type="entry name" value="M56_BlaR1_MecR1_like"/>
    <property type="match status" value="1"/>
</dbReference>
<dbReference type="AlphaFoldDB" id="A0A161LVE3"/>
<dbReference type="Gene3D" id="2.170.130.10">
    <property type="entry name" value="TonB-dependent receptor, plug domain"/>
    <property type="match status" value="2"/>
</dbReference>
<feature type="transmembrane region" description="Helical" evidence="2">
    <location>
        <begin position="91"/>
        <end position="112"/>
    </location>
</feature>
<dbReference type="InterPro" id="IPR008756">
    <property type="entry name" value="Peptidase_M56"/>
</dbReference>
<dbReference type="PROSITE" id="PS52016">
    <property type="entry name" value="TONB_DEPENDENT_REC_3"/>
    <property type="match status" value="1"/>
</dbReference>
<dbReference type="PANTHER" id="PTHR34978:SF3">
    <property type="entry name" value="SLR0241 PROTEIN"/>
    <property type="match status" value="1"/>
</dbReference>
<evidence type="ECO:0000259" key="3">
    <source>
        <dbReference type="Pfam" id="PF05569"/>
    </source>
</evidence>
<keyword evidence="1 2" id="KW-0812">Transmembrane</keyword>
<name>A0A161LVE3_9BACT</name>
<dbReference type="STRING" id="681398.PJIAN_3545"/>
<keyword evidence="1" id="KW-1134">Transmembrane beta strand</keyword>
<dbReference type="InterPro" id="IPR037066">
    <property type="entry name" value="Plug_dom_sf"/>
</dbReference>
<dbReference type="GO" id="GO:0009279">
    <property type="term" value="C:cell outer membrane"/>
    <property type="evidence" value="ECO:0007669"/>
    <property type="project" value="UniProtKB-SubCell"/>
</dbReference>
<feature type="transmembrane region" description="Helical" evidence="2">
    <location>
        <begin position="37"/>
        <end position="58"/>
    </location>
</feature>
<evidence type="ECO:0000313" key="4">
    <source>
        <dbReference type="EMBL" id="GAT63229.1"/>
    </source>
</evidence>
<keyword evidence="1 2" id="KW-0472">Membrane</keyword>
<dbReference type="SUPFAM" id="SSF56935">
    <property type="entry name" value="Porins"/>
    <property type="match status" value="2"/>
</dbReference>
<evidence type="ECO:0000256" key="2">
    <source>
        <dbReference type="SAM" id="Phobius"/>
    </source>
</evidence>
<dbReference type="Pfam" id="PF05569">
    <property type="entry name" value="Peptidase_M56"/>
    <property type="match status" value="1"/>
</dbReference>
<proteinExistence type="inferred from homology"/>
<keyword evidence="2" id="KW-1133">Transmembrane helix</keyword>
<reference evidence="5" key="1">
    <citation type="submission" date="2016-04" db="EMBL/GenBank/DDBJ databases">
        <title>Draft genome sequence of Paludibacter jiangxiensis strain NM7.</title>
        <authorList>
            <person name="Qiu Y."/>
            <person name="Matsuura N."/>
            <person name="Ohashi A."/>
            <person name="Tourlousse M.D."/>
            <person name="Sekiguchi Y."/>
        </authorList>
    </citation>
    <scope>NUCLEOTIDE SEQUENCE [LARGE SCALE GENOMIC DNA]</scope>
    <source>
        <strain evidence="5">NM7</strain>
    </source>
</reference>
<dbReference type="EMBL" id="BDCR01000003">
    <property type="protein sequence ID" value="GAT63229.1"/>
    <property type="molecule type" value="Genomic_DNA"/>
</dbReference>
<evidence type="ECO:0000256" key="1">
    <source>
        <dbReference type="PROSITE-ProRule" id="PRU01360"/>
    </source>
</evidence>
<keyword evidence="1" id="KW-0813">Transport</keyword>
<feature type="domain" description="Peptidase M56" evidence="3">
    <location>
        <begin position="147"/>
        <end position="254"/>
    </location>
</feature>
<sequence>MAPFTLYLLKANGVFILLFAFYLLFLHRDTFYKAKRVYLLGIIVASALLPLLHPAALIPQKESVQYVILLVGDSLNNLARPETFSLSTMQLIDLLLCVGIAGSLLLLLFRYLQLWWVMRRCRVVCYGNQKVYVPAKELNPFSYQGRIFLNPELYTEEELVRIIRHEQAHIDQKHGIDLMLVAFFQSLVWMNPLYYWFARSVRENIEFLADQQVLRSGQDPKAYQYALLKVAQSSSLPLTQHFSISHLKKRIIMMNKKRTHSLWTSKYLLVVPLLIGTLLVVNAKELKDAWSNADFTEKNQSSDSVVSPDSTKQVQHEVIIIKHPGDSTHAEPLILIDGKKVTKAEMQQIDPETFSSVDVFKDSLAVSKFGDKGKNGVIVITSKKNIKTTFDKKGNVNRVIVVDPDRASKHAFVTTTINNKDTTTVKTIIIKKTGEQGSPLMILDGKVIESTINVVNPNNIESVVILKDSTAIKTYGKKGKNGVIIIKSKEK</sequence>
<dbReference type="Proteomes" id="UP000076586">
    <property type="component" value="Unassembled WGS sequence"/>
</dbReference>
<keyword evidence="5" id="KW-1185">Reference proteome</keyword>
<reference evidence="5" key="2">
    <citation type="journal article" date="2017" name="Genome Announc.">
        <title>Draft genome sequence of Paludibacter jiangxiensis NM7(T), a propionate-producing fermentative bacterium.</title>
        <authorList>
            <person name="Qiu Y.-L."/>
            <person name="Tourlousse D.M."/>
            <person name="Matsuura N."/>
            <person name="Ohashi A."/>
            <person name="Sekiguchi Y."/>
        </authorList>
    </citation>
    <scope>NUCLEOTIDE SEQUENCE [LARGE SCALE GENOMIC DNA]</scope>
    <source>
        <strain evidence="5">NM7</strain>
    </source>
</reference>
<evidence type="ECO:0000313" key="5">
    <source>
        <dbReference type="Proteomes" id="UP000076586"/>
    </source>
</evidence>
<dbReference type="RefSeq" id="WP_068704207.1">
    <property type="nucleotide sequence ID" value="NZ_BDCR01000003.1"/>
</dbReference>
<dbReference type="InterPro" id="IPR052173">
    <property type="entry name" value="Beta-lactam_resp_regulator"/>
</dbReference>
<organism evidence="4 5">
    <name type="scientific">Paludibacter jiangxiensis</name>
    <dbReference type="NCBI Taxonomy" id="681398"/>
    <lineage>
        <taxon>Bacteria</taxon>
        <taxon>Pseudomonadati</taxon>
        <taxon>Bacteroidota</taxon>
        <taxon>Bacteroidia</taxon>
        <taxon>Bacteroidales</taxon>
        <taxon>Paludibacteraceae</taxon>
        <taxon>Paludibacter</taxon>
    </lineage>
</organism>
<dbReference type="InterPro" id="IPR039426">
    <property type="entry name" value="TonB-dep_rcpt-like"/>
</dbReference>
<feature type="transmembrane region" description="Helical" evidence="2">
    <location>
        <begin position="263"/>
        <end position="281"/>
    </location>
</feature>
<comment type="similarity">
    <text evidence="1">Belongs to the TonB-dependent receptor family.</text>
</comment>
<protein>
    <submittedName>
        <fullName evidence="4">Signal transducer regulating beta-lactamase production</fullName>
    </submittedName>
</protein>
<gene>
    <name evidence="4" type="ORF">PJIAN_3545</name>
</gene>
<feature type="transmembrane region" description="Helical" evidence="2">
    <location>
        <begin position="6"/>
        <end position="25"/>
    </location>
</feature>
<comment type="subcellular location">
    <subcellularLocation>
        <location evidence="1">Cell outer membrane</location>
        <topology evidence="1">Multi-pass membrane protein</topology>
    </subcellularLocation>
</comment>